<evidence type="ECO:0000313" key="1">
    <source>
        <dbReference type="EMBL" id="WOI34797.1"/>
    </source>
</evidence>
<gene>
    <name evidence="1" type="ORF">R1T40_08735</name>
</gene>
<keyword evidence="2" id="KW-1185">Reference proteome</keyword>
<reference evidence="1 2" key="1">
    <citation type="submission" date="2023-10" db="EMBL/GenBank/DDBJ databases">
        <title>Eight complete genome sequences of bacteria isolated from laboratory stock of Giant Kelp gametophytes.</title>
        <authorList>
            <person name="Tolentino B."/>
            <person name="Nuzhdin S."/>
        </authorList>
    </citation>
    <scope>NUCLEOTIDE SEQUENCE [LARGE SCALE GENOMIC DNA]</scope>
    <source>
        <strain evidence="1 2">LC.270.F.C4</strain>
    </source>
</reference>
<protein>
    <submittedName>
        <fullName evidence="1">Uncharacterized protein</fullName>
    </submittedName>
</protein>
<accession>A0ABZ0HK32</accession>
<name>A0ABZ0HK32_TRISK</name>
<evidence type="ECO:0000313" key="2">
    <source>
        <dbReference type="Proteomes" id="UP001302666"/>
    </source>
</evidence>
<dbReference type="Proteomes" id="UP001302666">
    <property type="component" value="Chromosome"/>
</dbReference>
<sequence length="335" mass="36406">MSIDNGKGVPEADDIGPMLERARQMRKWAKRPLADENRPRPIMDLDFYRVGLEAEAGAQGARTKLRNSAQKILWSIPEKSLIVVPSQRITEHALIAEAGPREADRQKVAGIDQYHGMEFLARPLIGVKKVPMLKLPASVVASARSTSIVEEVDGHAEDQLLRLYYGDYQRDSEYVAGVIANTDDFDSMVLGQMIDLHVAIQHFLETGVALEPGRALYDKNVEKAPRLHATINSPDGRASLESSGIATFAVKLLMIVAASGVALTDAGNLIANADVILENSAQQMVDPALMTASAHALVDFFATSGYSNYNEYLEALQNGLERNATTPTGTAVIQP</sequence>
<organism evidence="1 2">
    <name type="scientific">Tritonibacter scottomollicae</name>
    <name type="common">Epibacterium scottomollicae</name>
    <dbReference type="NCBI Taxonomy" id="483013"/>
    <lineage>
        <taxon>Bacteria</taxon>
        <taxon>Pseudomonadati</taxon>
        <taxon>Pseudomonadota</taxon>
        <taxon>Alphaproteobacteria</taxon>
        <taxon>Rhodobacterales</taxon>
        <taxon>Paracoccaceae</taxon>
        <taxon>Tritonibacter</taxon>
    </lineage>
</organism>
<dbReference type="EMBL" id="CP136704">
    <property type="protein sequence ID" value="WOI34797.1"/>
    <property type="molecule type" value="Genomic_DNA"/>
</dbReference>
<proteinExistence type="predicted"/>